<dbReference type="Proteomes" id="UP000054107">
    <property type="component" value="Unassembled WGS sequence"/>
</dbReference>
<keyword evidence="1" id="KW-0472">Membrane</keyword>
<dbReference type="EMBL" id="LN733056">
    <property type="protein sequence ID" value="CEP16305.1"/>
    <property type="molecule type" value="Genomic_DNA"/>
</dbReference>
<accession>A0A0B7NLA0</accession>
<evidence type="ECO:0000313" key="2">
    <source>
        <dbReference type="EMBL" id="CEP16305.1"/>
    </source>
</evidence>
<keyword evidence="1" id="KW-1133">Transmembrane helix</keyword>
<keyword evidence="1" id="KW-0812">Transmembrane</keyword>
<protein>
    <submittedName>
        <fullName evidence="2">Uncharacterized protein</fullName>
    </submittedName>
</protein>
<evidence type="ECO:0000313" key="3">
    <source>
        <dbReference type="Proteomes" id="UP000054107"/>
    </source>
</evidence>
<evidence type="ECO:0000256" key="1">
    <source>
        <dbReference type="SAM" id="Phobius"/>
    </source>
</evidence>
<dbReference type="STRING" id="35722.A0A0B7NLA0"/>
<dbReference type="AlphaFoldDB" id="A0A0B7NLA0"/>
<reference evidence="2 3" key="1">
    <citation type="submission" date="2014-09" db="EMBL/GenBank/DDBJ databases">
        <authorList>
            <person name="Ellenberger Sabrina"/>
        </authorList>
    </citation>
    <scope>NUCLEOTIDE SEQUENCE [LARGE SCALE GENOMIC DNA]</scope>
    <source>
        <strain evidence="2 3">CBS 412.66</strain>
    </source>
</reference>
<feature type="transmembrane region" description="Helical" evidence="1">
    <location>
        <begin position="166"/>
        <end position="188"/>
    </location>
</feature>
<proteinExistence type="predicted"/>
<name>A0A0B7NLA0_9FUNG</name>
<sequence length="198" mass="23056">MRTRVATLQAQYLFRGSYLPDDTLLAHLLSYIQSPSSRSHWCKLANTQMWKSLCRPNLDTLDVKEFRSVRNQFLSDQFQDSYANSNSILLSSTRPTTQVDPILWLPMTCSERSRVVRWRLGWLPGGKPKECILHPGHNWRVVSMFMNAYLFTIACICPARLKIPSLFFLICYLYINLALLIIITELFYGQYCVRFSTN</sequence>
<gene>
    <name evidence="2" type="primary">PARPA_10561.1 scaffold 41189</name>
</gene>
<organism evidence="2 3">
    <name type="scientific">Parasitella parasitica</name>
    <dbReference type="NCBI Taxonomy" id="35722"/>
    <lineage>
        <taxon>Eukaryota</taxon>
        <taxon>Fungi</taxon>
        <taxon>Fungi incertae sedis</taxon>
        <taxon>Mucoromycota</taxon>
        <taxon>Mucoromycotina</taxon>
        <taxon>Mucoromycetes</taxon>
        <taxon>Mucorales</taxon>
        <taxon>Mucorineae</taxon>
        <taxon>Mucoraceae</taxon>
        <taxon>Parasitella</taxon>
    </lineage>
</organism>
<dbReference type="OrthoDB" id="5514950at2759"/>
<feature type="transmembrane region" description="Helical" evidence="1">
    <location>
        <begin position="139"/>
        <end position="159"/>
    </location>
</feature>
<keyword evidence="3" id="KW-1185">Reference proteome</keyword>